<name>A0A1J5N0P7_9BACT</name>
<reference evidence="4 5" key="1">
    <citation type="submission" date="2015-09" db="EMBL/GenBank/DDBJ databases">
        <title>Genome of Desulfovibrio dechloracetivorans BerOc1, a mercury methylating strain isolated from highly hydrocarbons and metals contaminated coastal sediments.</title>
        <authorList>
            <person name="Goni Urriza M."/>
            <person name="Gassie C."/>
            <person name="Bouchez O."/>
            <person name="Klopp C."/>
            <person name="Ranchou-Peyruse A."/>
            <person name="Remy G."/>
        </authorList>
    </citation>
    <scope>NUCLEOTIDE SEQUENCE [LARGE SCALE GENOMIC DNA]</scope>
    <source>
        <strain evidence="4 5">BerOc1</strain>
    </source>
</reference>
<evidence type="ECO:0000256" key="2">
    <source>
        <dbReference type="SAM" id="SignalP"/>
    </source>
</evidence>
<feature type="signal peptide" evidence="2">
    <location>
        <begin position="1"/>
        <end position="24"/>
    </location>
</feature>
<keyword evidence="1 2" id="KW-0732">Signal</keyword>
<dbReference type="SUPFAM" id="SSF53850">
    <property type="entry name" value="Periplasmic binding protein-like II"/>
    <property type="match status" value="1"/>
</dbReference>
<dbReference type="OrthoDB" id="5453329at2"/>
<accession>A0A1J5N0P7</accession>
<feature type="chain" id="PRO_5009635477" evidence="2">
    <location>
        <begin position="25"/>
        <end position="256"/>
    </location>
</feature>
<feature type="domain" description="Solute-binding protein family 3/N-terminal" evidence="3">
    <location>
        <begin position="28"/>
        <end position="253"/>
    </location>
</feature>
<comment type="caution">
    <text evidence="4">The sequence shown here is derived from an EMBL/GenBank/DDBJ whole genome shotgun (WGS) entry which is preliminary data.</text>
</comment>
<protein>
    <submittedName>
        <fullName evidence="4">Putative amino-acid-binding protein YxeM</fullName>
    </submittedName>
</protein>
<dbReference type="Gene3D" id="3.40.190.10">
    <property type="entry name" value="Periplasmic binding protein-like II"/>
    <property type="match status" value="2"/>
</dbReference>
<gene>
    <name evidence="4" type="primary">yxeM_1</name>
    <name evidence="4" type="ORF">BerOc1_00148</name>
</gene>
<dbReference type="SMART" id="SM00062">
    <property type="entry name" value="PBPb"/>
    <property type="match status" value="1"/>
</dbReference>
<dbReference type="PANTHER" id="PTHR35936:SF35">
    <property type="entry name" value="L-CYSTINE-BINDING PROTEIN TCYJ"/>
    <property type="match status" value="1"/>
</dbReference>
<dbReference type="PANTHER" id="PTHR35936">
    <property type="entry name" value="MEMBRANE-BOUND LYTIC MUREIN TRANSGLYCOSYLASE F"/>
    <property type="match status" value="1"/>
</dbReference>
<organism evidence="4 5">
    <name type="scientific">Pseudodesulfovibrio hydrargyri</name>
    <dbReference type="NCBI Taxonomy" id="2125990"/>
    <lineage>
        <taxon>Bacteria</taxon>
        <taxon>Pseudomonadati</taxon>
        <taxon>Thermodesulfobacteriota</taxon>
        <taxon>Desulfovibrionia</taxon>
        <taxon>Desulfovibrionales</taxon>
        <taxon>Desulfovibrionaceae</taxon>
    </lineage>
</organism>
<keyword evidence="5" id="KW-1185">Reference proteome</keyword>
<dbReference type="EMBL" id="LKAQ01000001">
    <property type="protein sequence ID" value="OIQ51692.1"/>
    <property type="molecule type" value="Genomic_DNA"/>
</dbReference>
<evidence type="ECO:0000313" key="5">
    <source>
        <dbReference type="Proteomes" id="UP000181901"/>
    </source>
</evidence>
<dbReference type="Proteomes" id="UP000181901">
    <property type="component" value="Unassembled WGS sequence"/>
</dbReference>
<evidence type="ECO:0000313" key="4">
    <source>
        <dbReference type="EMBL" id="OIQ51692.1"/>
    </source>
</evidence>
<sequence>MAFFGRVTAILLLLLFLSPIPSHAEGDVLRVALDPFPPWKYLDQDGEPRGMDVDFIEMLARRMGLKVEYAMYPFSRALYQLEYGEADMMSGVLRRKEREAYLHYLEPPYKNHSDKAFYLLRGRSHLLRTYDDLHGLRVGTQIGTKYFPQFDNDAKIAKVATHSFELSLRMLVANRIDVAVNTEAAGDYEIRKFGLQGSVAKAPYIYRERQDVYMVLSRKSPLADRLDEFNSVLADLVREGAFRRIVAKYIHEAPEH</sequence>
<dbReference type="Pfam" id="PF00497">
    <property type="entry name" value="SBP_bac_3"/>
    <property type="match status" value="1"/>
</dbReference>
<proteinExistence type="predicted"/>
<evidence type="ECO:0000259" key="3">
    <source>
        <dbReference type="SMART" id="SM00062"/>
    </source>
</evidence>
<dbReference type="AlphaFoldDB" id="A0A1J5N0P7"/>
<dbReference type="InterPro" id="IPR001638">
    <property type="entry name" value="Solute-binding_3/MltF_N"/>
</dbReference>
<evidence type="ECO:0000256" key="1">
    <source>
        <dbReference type="ARBA" id="ARBA00022729"/>
    </source>
</evidence>